<dbReference type="Pfam" id="PF00072">
    <property type="entry name" value="Response_reg"/>
    <property type="match status" value="1"/>
</dbReference>
<evidence type="ECO:0000256" key="3">
    <source>
        <dbReference type="SAM" id="MobiDB-lite"/>
    </source>
</evidence>
<dbReference type="PANTHER" id="PTHR44591">
    <property type="entry name" value="STRESS RESPONSE REGULATOR PROTEIN 1"/>
    <property type="match status" value="1"/>
</dbReference>
<keyword evidence="1 2" id="KW-0597">Phosphoprotein</keyword>
<dbReference type="SMART" id="SM00448">
    <property type="entry name" value="REC"/>
    <property type="match status" value="1"/>
</dbReference>
<dbReference type="PROSITE" id="PS50110">
    <property type="entry name" value="RESPONSE_REGULATORY"/>
    <property type="match status" value="1"/>
</dbReference>
<comment type="caution">
    <text evidence="5">The sequence shown here is derived from an EMBL/GenBank/DDBJ whole genome shotgun (WGS) entry which is preliminary data.</text>
</comment>
<dbReference type="InterPro" id="IPR050595">
    <property type="entry name" value="Bact_response_regulator"/>
</dbReference>
<evidence type="ECO:0000313" key="6">
    <source>
        <dbReference type="Proteomes" id="UP001596456"/>
    </source>
</evidence>
<dbReference type="PANTHER" id="PTHR44591:SF3">
    <property type="entry name" value="RESPONSE REGULATORY DOMAIN-CONTAINING PROTEIN"/>
    <property type="match status" value="1"/>
</dbReference>
<organism evidence="5 6">
    <name type="scientific">Rhodocista pekingensis</name>
    <dbReference type="NCBI Taxonomy" id="201185"/>
    <lineage>
        <taxon>Bacteria</taxon>
        <taxon>Pseudomonadati</taxon>
        <taxon>Pseudomonadota</taxon>
        <taxon>Alphaproteobacteria</taxon>
        <taxon>Rhodospirillales</taxon>
        <taxon>Azospirillaceae</taxon>
        <taxon>Rhodocista</taxon>
    </lineage>
</organism>
<dbReference type="SUPFAM" id="SSF52172">
    <property type="entry name" value="CheY-like"/>
    <property type="match status" value="1"/>
</dbReference>
<dbReference type="InterPro" id="IPR011006">
    <property type="entry name" value="CheY-like_superfamily"/>
</dbReference>
<evidence type="ECO:0000313" key="5">
    <source>
        <dbReference type="EMBL" id="MFC7332266.1"/>
    </source>
</evidence>
<name>A0ABW2KQJ5_9PROT</name>
<dbReference type="Gene3D" id="3.40.50.2300">
    <property type="match status" value="1"/>
</dbReference>
<dbReference type="CDD" id="cd00156">
    <property type="entry name" value="REC"/>
    <property type="match status" value="1"/>
</dbReference>
<evidence type="ECO:0000256" key="1">
    <source>
        <dbReference type="ARBA" id="ARBA00022553"/>
    </source>
</evidence>
<dbReference type="InterPro" id="IPR001789">
    <property type="entry name" value="Sig_transdc_resp-reg_receiver"/>
</dbReference>
<dbReference type="Proteomes" id="UP001596456">
    <property type="component" value="Unassembled WGS sequence"/>
</dbReference>
<feature type="compositionally biased region" description="Basic and acidic residues" evidence="3">
    <location>
        <begin position="189"/>
        <end position="201"/>
    </location>
</feature>
<protein>
    <submittedName>
        <fullName evidence="5">Response regulator</fullName>
    </submittedName>
</protein>
<feature type="region of interest" description="Disordered" evidence="3">
    <location>
        <begin position="189"/>
        <end position="210"/>
    </location>
</feature>
<reference evidence="6" key="1">
    <citation type="journal article" date="2019" name="Int. J. Syst. Evol. Microbiol.">
        <title>The Global Catalogue of Microorganisms (GCM) 10K type strain sequencing project: providing services to taxonomists for standard genome sequencing and annotation.</title>
        <authorList>
            <consortium name="The Broad Institute Genomics Platform"/>
            <consortium name="The Broad Institute Genome Sequencing Center for Infectious Disease"/>
            <person name="Wu L."/>
            <person name="Ma J."/>
        </authorList>
    </citation>
    <scope>NUCLEOTIDE SEQUENCE [LARGE SCALE GENOMIC DNA]</scope>
    <source>
        <strain evidence="6">CGMCC 1.16275</strain>
    </source>
</reference>
<feature type="modified residue" description="4-aspartylphosphate" evidence="2">
    <location>
        <position position="75"/>
    </location>
</feature>
<feature type="domain" description="Response regulatory" evidence="4">
    <location>
        <begin position="17"/>
        <end position="144"/>
    </location>
</feature>
<dbReference type="RefSeq" id="WP_377356548.1">
    <property type="nucleotide sequence ID" value="NZ_JBHTCM010000004.1"/>
</dbReference>
<dbReference type="EMBL" id="JBHTCM010000004">
    <property type="protein sequence ID" value="MFC7332266.1"/>
    <property type="molecule type" value="Genomic_DNA"/>
</dbReference>
<evidence type="ECO:0000256" key="2">
    <source>
        <dbReference type="PROSITE-ProRule" id="PRU00169"/>
    </source>
</evidence>
<accession>A0ABW2KQJ5</accession>
<evidence type="ECO:0000259" key="4">
    <source>
        <dbReference type="PROSITE" id="PS50110"/>
    </source>
</evidence>
<sequence length="210" mass="23473">MTPKRTSGKYYRFDDLSILVADDNRFVRSILVTILKALGVGKVIQADNGEEAMAVLEVSAQMQLDVKEVDVVFADHLMAPGDGLELLRWIRTHESDKVKFLPFIMMSGEADYRSVTAARDVGVTEYLAKPMSVLNVASRLLAVIDRPRPFVRAPGYFGPDRRRQTLPFDGADRRVMTEEGVRLVDEGEHVVVEPQAEREPGDAPQQETEA</sequence>
<proteinExistence type="predicted"/>
<gene>
    <name evidence="5" type="ORF">ACFQPS_03765</name>
</gene>
<keyword evidence="6" id="KW-1185">Reference proteome</keyword>